<dbReference type="Pfam" id="PF04082">
    <property type="entry name" value="Fungal_trans"/>
    <property type="match status" value="1"/>
</dbReference>
<dbReference type="InParanoid" id="A0A7J6IC89"/>
<feature type="domain" description="Xylanolytic transcriptional activator regulatory" evidence="2">
    <location>
        <begin position="87"/>
        <end position="211"/>
    </location>
</feature>
<dbReference type="GO" id="GO:0003677">
    <property type="term" value="F:DNA binding"/>
    <property type="evidence" value="ECO:0007669"/>
    <property type="project" value="InterPro"/>
</dbReference>
<organism evidence="3 4">
    <name type="scientific">Colletotrichum fructicola (strain Nara gc5)</name>
    <name type="common">Anthracnose fungus</name>
    <name type="synonym">Colletotrichum gloeosporioides (strain Nara gc5)</name>
    <dbReference type="NCBI Taxonomy" id="1213859"/>
    <lineage>
        <taxon>Eukaryota</taxon>
        <taxon>Fungi</taxon>
        <taxon>Dikarya</taxon>
        <taxon>Ascomycota</taxon>
        <taxon>Pezizomycotina</taxon>
        <taxon>Sordariomycetes</taxon>
        <taxon>Hypocreomycetidae</taxon>
        <taxon>Glomerellales</taxon>
        <taxon>Glomerellaceae</taxon>
        <taxon>Colletotrichum</taxon>
        <taxon>Colletotrichum gloeosporioides species complex</taxon>
    </lineage>
</organism>
<accession>A0A7J6IC89</accession>
<comment type="caution">
    <text evidence="3">The sequence shown here is derived from an EMBL/GenBank/DDBJ whole genome shotgun (WGS) entry which is preliminary data.</text>
</comment>
<dbReference type="GeneID" id="43611524"/>
<evidence type="ECO:0000259" key="2">
    <source>
        <dbReference type="Pfam" id="PF04082"/>
    </source>
</evidence>
<dbReference type="PANTHER" id="PTHR47425">
    <property type="entry name" value="FARB-RELATED"/>
    <property type="match status" value="1"/>
</dbReference>
<sequence length="211" mass="23261">MPFADTSLGYFEPSFGQSAVFGDIGGDGYGQTQLSQHSASLQSPLLFAGLPAFVKTPCVKITEENLIRLQDEGALTLPPPPIQNALLQSYADYVHPPMPLLELYDFLTIINDQSGLNDQVSLLLYQAVMFAATAFVDTKILTQAGYSTGKAARKAFFRRARVSSAVLGMPLALKPCWYPVHLLKVMWQLLYDINYESDSLVTLQALLLMTY</sequence>
<keyword evidence="1" id="KW-0539">Nucleus</keyword>
<dbReference type="GO" id="GO:0006351">
    <property type="term" value="P:DNA-templated transcription"/>
    <property type="evidence" value="ECO:0007669"/>
    <property type="project" value="InterPro"/>
</dbReference>
<gene>
    <name evidence="3" type="ORF">CGGC5_v017023</name>
</gene>
<dbReference type="AlphaFoldDB" id="A0A7J6IC89"/>
<dbReference type="InterPro" id="IPR007219">
    <property type="entry name" value="XnlR_reg_dom"/>
</dbReference>
<proteinExistence type="predicted"/>
<dbReference type="EMBL" id="ANPB02000011">
    <property type="protein sequence ID" value="KAF4473872.1"/>
    <property type="molecule type" value="Genomic_DNA"/>
</dbReference>
<dbReference type="CDD" id="cd12148">
    <property type="entry name" value="fungal_TF_MHR"/>
    <property type="match status" value="1"/>
</dbReference>
<evidence type="ECO:0000313" key="4">
    <source>
        <dbReference type="Proteomes" id="UP000011096"/>
    </source>
</evidence>
<dbReference type="Proteomes" id="UP000011096">
    <property type="component" value="Unassembled WGS sequence"/>
</dbReference>
<dbReference type="GO" id="GO:0008270">
    <property type="term" value="F:zinc ion binding"/>
    <property type="evidence" value="ECO:0007669"/>
    <property type="project" value="InterPro"/>
</dbReference>
<dbReference type="InterPro" id="IPR052761">
    <property type="entry name" value="Fungal_Detox/Toxin_TFs"/>
</dbReference>
<protein>
    <submittedName>
        <fullName evidence="3">Cutinase transcription factor 1 beta</fullName>
    </submittedName>
</protein>
<evidence type="ECO:0000256" key="1">
    <source>
        <dbReference type="ARBA" id="ARBA00023242"/>
    </source>
</evidence>
<dbReference type="RefSeq" id="XP_066006761.1">
    <property type="nucleotide sequence ID" value="XM_066153701.1"/>
</dbReference>
<dbReference type="PANTHER" id="PTHR47425:SF2">
    <property type="entry name" value="FARB-RELATED"/>
    <property type="match status" value="1"/>
</dbReference>
<name>A0A7J6IC89_COLFN</name>
<dbReference type="OrthoDB" id="5036824at2759"/>
<reference evidence="3 4" key="2">
    <citation type="submission" date="2020-04" db="EMBL/GenBank/DDBJ databases">
        <title>Genome sequencing and assembly of multiple isolates from the Colletotrichum gloeosporioides species complex.</title>
        <authorList>
            <person name="Gan P."/>
            <person name="Shirasu K."/>
        </authorList>
    </citation>
    <scope>NUCLEOTIDE SEQUENCE [LARGE SCALE GENOMIC DNA]</scope>
    <source>
        <strain evidence="3 4">Nara gc5</strain>
    </source>
</reference>
<keyword evidence="4" id="KW-1185">Reference proteome</keyword>
<reference evidence="3 4" key="1">
    <citation type="submission" date="2012-08" db="EMBL/GenBank/DDBJ databases">
        <authorList>
            <person name="Gan P.H.P."/>
            <person name="Ikeda K."/>
            <person name="Irieda H."/>
            <person name="Narusaka M."/>
            <person name="O'Connell R.J."/>
            <person name="Narusaka Y."/>
            <person name="Takano Y."/>
            <person name="Kubo Y."/>
            <person name="Shirasu K."/>
        </authorList>
    </citation>
    <scope>NUCLEOTIDE SEQUENCE [LARGE SCALE GENOMIC DNA]</scope>
    <source>
        <strain evidence="3 4">Nara gc5</strain>
    </source>
</reference>
<evidence type="ECO:0000313" key="3">
    <source>
        <dbReference type="EMBL" id="KAF4473872.1"/>
    </source>
</evidence>